<dbReference type="Pfam" id="PF07885">
    <property type="entry name" value="Ion_trans_2"/>
    <property type="match status" value="1"/>
</dbReference>
<comment type="caution">
    <text evidence="3">The sequence shown here is derived from an EMBL/GenBank/DDBJ whole genome shotgun (WGS) entry which is preliminary data.</text>
</comment>
<gene>
    <name evidence="3" type="ORF">BSTOLATCC_MIC59942</name>
</gene>
<feature type="transmembrane region" description="Helical" evidence="1">
    <location>
        <begin position="306"/>
        <end position="326"/>
    </location>
</feature>
<feature type="transmembrane region" description="Helical" evidence="1">
    <location>
        <begin position="69"/>
        <end position="93"/>
    </location>
</feature>
<dbReference type="AlphaFoldDB" id="A0AAU9K881"/>
<dbReference type="InterPro" id="IPR015449">
    <property type="entry name" value="K_chnl_Ca-activ_SK"/>
</dbReference>
<proteinExistence type="predicted"/>
<feature type="transmembrane region" description="Helical" evidence="1">
    <location>
        <begin position="184"/>
        <end position="202"/>
    </location>
</feature>
<reference evidence="3" key="1">
    <citation type="submission" date="2021-09" db="EMBL/GenBank/DDBJ databases">
        <authorList>
            <consortium name="AG Swart"/>
            <person name="Singh M."/>
            <person name="Singh A."/>
            <person name="Seah K."/>
            <person name="Emmerich C."/>
        </authorList>
    </citation>
    <scope>NUCLEOTIDE SEQUENCE</scope>
    <source>
        <strain evidence="3">ATCC30299</strain>
    </source>
</reference>
<accession>A0AAU9K881</accession>
<feature type="domain" description="Potassium channel" evidence="2">
    <location>
        <begin position="254"/>
        <end position="330"/>
    </location>
</feature>
<dbReference type="InterPro" id="IPR013099">
    <property type="entry name" value="K_chnl_dom"/>
</dbReference>
<dbReference type="GO" id="GO:0016286">
    <property type="term" value="F:small conductance calcium-activated potassium channel activity"/>
    <property type="evidence" value="ECO:0007669"/>
    <property type="project" value="InterPro"/>
</dbReference>
<evidence type="ECO:0000313" key="4">
    <source>
        <dbReference type="Proteomes" id="UP001162131"/>
    </source>
</evidence>
<feature type="transmembrane region" description="Helical" evidence="1">
    <location>
        <begin position="275"/>
        <end position="294"/>
    </location>
</feature>
<keyword evidence="1" id="KW-1133">Transmembrane helix</keyword>
<dbReference type="Proteomes" id="UP001162131">
    <property type="component" value="Unassembled WGS sequence"/>
</dbReference>
<protein>
    <recommendedName>
        <fullName evidence="2">Potassium channel domain-containing protein</fullName>
    </recommendedName>
</protein>
<evidence type="ECO:0000259" key="2">
    <source>
        <dbReference type="Pfam" id="PF07885"/>
    </source>
</evidence>
<name>A0AAU9K881_9CILI</name>
<feature type="transmembrane region" description="Helical" evidence="1">
    <location>
        <begin position="240"/>
        <end position="263"/>
    </location>
</feature>
<feature type="transmembrane region" description="Helical" evidence="1">
    <location>
        <begin position="99"/>
        <end position="121"/>
    </location>
</feature>
<evidence type="ECO:0000256" key="1">
    <source>
        <dbReference type="SAM" id="Phobius"/>
    </source>
</evidence>
<dbReference type="SUPFAM" id="SSF81324">
    <property type="entry name" value="Voltage-gated potassium channels"/>
    <property type="match status" value="1"/>
</dbReference>
<dbReference type="EMBL" id="CAJZBQ010000057">
    <property type="protein sequence ID" value="CAG9334149.1"/>
    <property type="molecule type" value="Genomic_DNA"/>
</dbReference>
<dbReference type="PRINTS" id="PR00169">
    <property type="entry name" value="KCHANNEL"/>
</dbReference>
<evidence type="ECO:0000313" key="3">
    <source>
        <dbReference type="EMBL" id="CAG9334149.1"/>
    </source>
</evidence>
<sequence>MIQSTVVSGLHSPRETQRFINWESKYAKARTSYLKHKTKTEPSGLIYIQSEDISITNLQSSKLKFAETICATLALAGFVCGAICSDLTFSSYIYNNKKVQVTISYIFCTVTTALLLMAICWRTSRELKWEQAKGIFSYQDDLISTGKVKWLVIEIVINAIHPVYGFEDYQLSTYNNVYDVNYSYTYTSVFTVWMLIRVYHLIRVASVLSVYRSERVQRLCQMTGSYAGSWFAVKCMMKDVPVYLLSSMLIGGVFILAFCLRIFERPLDEYTGKAFAEYGNSMWCAIITMTTVGYGDYFPVTSAGRLFDVLACMWGVLCVSLMVITLTNMLKLDAGQETSLTILNRLWFKEELKQLAAYVLTSAVRYRFYVKHYPDDKRKIAIQLGRFRHYFNDFQSFKIKQRDLYDFDSFEDRIEKKMIDIIEDSEAIEEAKKEIAGIIEYLQATIPVKNSEK</sequence>
<dbReference type="Gene3D" id="1.10.287.70">
    <property type="match status" value="1"/>
</dbReference>
<organism evidence="3 4">
    <name type="scientific">Blepharisma stoltei</name>
    <dbReference type="NCBI Taxonomy" id="1481888"/>
    <lineage>
        <taxon>Eukaryota</taxon>
        <taxon>Sar</taxon>
        <taxon>Alveolata</taxon>
        <taxon>Ciliophora</taxon>
        <taxon>Postciliodesmatophora</taxon>
        <taxon>Heterotrichea</taxon>
        <taxon>Heterotrichida</taxon>
        <taxon>Blepharismidae</taxon>
        <taxon>Blepharisma</taxon>
    </lineage>
</organism>
<keyword evidence="4" id="KW-1185">Reference proteome</keyword>
<dbReference type="GO" id="GO:0016020">
    <property type="term" value="C:membrane"/>
    <property type="evidence" value="ECO:0007669"/>
    <property type="project" value="InterPro"/>
</dbReference>
<keyword evidence="1" id="KW-0472">Membrane</keyword>
<dbReference type="PANTHER" id="PTHR10153">
    <property type="entry name" value="SMALL CONDUCTANCE CALCIUM-ACTIVATED POTASSIUM CHANNEL"/>
    <property type="match status" value="1"/>
</dbReference>
<keyword evidence="1" id="KW-0812">Transmembrane</keyword>